<dbReference type="PANTHER" id="PTHR43267">
    <property type="entry name" value="TRNA THREONYLCARBAMOYLADENOSINE DEHYDRATASE"/>
    <property type="match status" value="1"/>
</dbReference>
<dbReference type="AlphaFoldDB" id="D1AKI8"/>
<dbReference type="Pfam" id="PF00899">
    <property type="entry name" value="ThiF"/>
    <property type="match status" value="1"/>
</dbReference>
<dbReference type="Gene3D" id="3.40.50.720">
    <property type="entry name" value="NAD(P)-binding Rossmann-like Domain"/>
    <property type="match status" value="1"/>
</dbReference>
<gene>
    <name evidence="2" type="ordered locus">Sterm_2250</name>
</gene>
<dbReference type="GO" id="GO:0061504">
    <property type="term" value="P:cyclic threonylcarbamoyladenosine biosynthetic process"/>
    <property type="evidence" value="ECO:0007669"/>
    <property type="project" value="TreeGrafter"/>
</dbReference>
<dbReference type="CDD" id="cd00755">
    <property type="entry name" value="YgdL_like"/>
    <property type="match status" value="1"/>
</dbReference>
<dbReference type="HOGENOM" id="CLU_013325_4_1_0"/>
<dbReference type="InterPro" id="IPR000594">
    <property type="entry name" value="ThiF_NAD_FAD-bd"/>
</dbReference>
<dbReference type="InterPro" id="IPR035985">
    <property type="entry name" value="Ubiquitin-activating_enz"/>
</dbReference>
<name>D1AKI8_SEBTE</name>
<dbReference type="PANTHER" id="PTHR43267:SF1">
    <property type="entry name" value="TRNA THREONYLCARBAMOYLADENOSINE DEHYDRATASE"/>
    <property type="match status" value="1"/>
</dbReference>
<dbReference type="STRING" id="526218.Sterm_2250"/>
<dbReference type="SUPFAM" id="SSF69572">
    <property type="entry name" value="Activating enzymes of the ubiquitin-like proteins"/>
    <property type="match status" value="1"/>
</dbReference>
<dbReference type="GO" id="GO:0061503">
    <property type="term" value="F:tRNA threonylcarbamoyladenosine dehydratase"/>
    <property type="evidence" value="ECO:0007669"/>
    <property type="project" value="TreeGrafter"/>
</dbReference>
<reference evidence="3" key="1">
    <citation type="submission" date="2009-09" db="EMBL/GenBank/DDBJ databases">
        <title>The complete chromosome of Sebaldella termitidis ATCC 33386.</title>
        <authorList>
            <consortium name="US DOE Joint Genome Institute (JGI-PGF)"/>
            <person name="Lucas S."/>
            <person name="Copeland A."/>
            <person name="Lapidus A."/>
            <person name="Glavina del Rio T."/>
            <person name="Dalin E."/>
            <person name="Tice H."/>
            <person name="Bruce D."/>
            <person name="Goodwin L."/>
            <person name="Pitluck S."/>
            <person name="Kyrpides N."/>
            <person name="Mavromatis K."/>
            <person name="Ivanova N."/>
            <person name="Mikhailova N."/>
            <person name="Sims D."/>
            <person name="Meincke L."/>
            <person name="Brettin T."/>
            <person name="Detter J.C."/>
            <person name="Han C."/>
            <person name="Larimer F."/>
            <person name="Land M."/>
            <person name="Hauser L."/>
            <person name="Markowitz V."/>
            <person name="Cheng J.F."/>
            <person name="Hugenholtz P."/>
            <person name="Woyke T."/>
            <person name="Wu D."/>
            <person name="Eisen J.A."/>
        </authorList>
    </citation>
    <scope>NUCLEOTIDE SEQUENCE [LARGE SCALE GENOMIC DNA]</scope>
    <source>
        <strain evidence="3">ATCC 33386 / NCTC 11300</strain>
    </source>
</reference>
<reference evidence="2 3" key="2">
    <citation type="journal article" date="2010" name="Stand. Genomic Sci.">
        <title>Complete genome sequence of Sebaldella termitidis type strain (NCTC 11300).</title>
        <authorList>
            <person name="Harmon-Smith M."/>
            <person name="Celia L."/>
            <person name="Chertkov O."/>
            <person name="Lapidus A."/>
            <person name="Copeland A."/>
            <person name="Glavina Del Rio T."/>
            <person name="Nolan M."/>
            <person name="Lucas S."/>
            <person name="Tice H."/>
            <person name="Cheng J.F."/>
            <person name="Han C."/>
            <person name="Detter J.C."/>
            <person name="Bruce D."/>
            <person name="Goodwin L."/>
            <person name="Pitluck S."/>
            <person name="Pati A."/>
            <person name="Liolios K."/>
            <person name="Ivanova N."/>
            <person name="Mavromatis K."/>
            <person name="Mikhailova N."/>
            <person name="Chen A."/>
            <person name="Palaniappan K."/>
            <person name="Land M."/>
            <person name="Hauser L."/>
            <person name="Chang Y.J."/>
            <person name="Jeffries C.D."/>
            <person name="Brettin T."/>
            <person name="Goker M."/>
            <person name="Beck B."/>
            <person name="Bristow J."/>
            <person name="Eisen J.A."/>
            <person name="Markowitz V."/>
            <person name="Hugenholtz P."/>
            <person name="Kyrpides N.C."/>
            <person name="Klenk H.P."/>
            <person name="Chen F."/>
        </authorList>
    </citation>
    <scope>NUCLEOTIDE SEQUENCE [LARGE SCALE GENOMIC DNA]</scope>
    <source>
        <strain evidence="3">ATCC 33386 / NCTC 11300</strain>
    </source>
</reference>
<dbReference type="KEGG" id="str:Sterm_2250"/>
<dbReference type="Proteomes" id="UP000000845">
    <property type="component" value="Chromosome"/>
</dbReference>
<keyword evidence="3" id="KW-1185">Reference proteome</keyword>
<evidence type="ECO:0000259" key="1">
    <source>
        <dbReference type="Pfam" id="PF00899"/>
    </source>
</evidence>
<dbReference type="GO" id="GO:0008641">
    <property type="term" value="F:ubiquitin-like modifier activating enzyme activity"/>
    <property type="evidence" value="ECO:0007669"/>
    <property type="project" value="InterPro"/>
</dbReference>
<dbReference type="EMBL" id="CP001739">
    <property type="protein sequence ID" value="ACZ09104.1"/>
    <property type="molecule type" value="Genomic_DNA"/>
</dbReference>
<proteinExistence type="predicted"/>
<sequence>MSYEFARLEMLIGENGIQKLKGSSVAIFGIGGVGSYSAETLARSAVGKIILVDFDKISESNINRQIHSLKSTVGLNKAEVMGERIKDINPECEVIKEINLLKENNIKEFFEKYNPDFVIDAIDMVKTKAMLIEYCSQNNINIISSMGFGNKMFPEMIEICDIYDTLVCPLARTLRKLLKKKGIKKLPVVFSREIPMVPDKSSRYKDEGKTEYFMGEEVPWKITPGSNSFVPSAAGITAASYVIRKILNIDRSVK</sequence>
<evidence type="ECO:0000313" key="2">
    <source>
        <dbReference type="EMBL" id="ACZ09104.1"/>
    </source>
</evidence>
<dbReference type="RefSeq" id="WP_012861698.1">
    <property type="nucleotide sequence ID" value="NC_013517.1"/>
</dbReference>
<evidence type="ECO:0000313" key="3">
    <source>
        <dbReference type="Proteomes" id="UP000000845"/>
    </source>
</evidence>
<dbReference type="InterPro" id="IPR045886">
    <property type="entry name" value="ThiF/MoeB/HesA"/>
</dbReference>
<dbReference type="eggNOG" id="COG1179">
    <property type="taxonomic scope" value="Bacteria"/>
</dbReference>
<feature type="domain" description="THIF-type NAD/FAD binding fold" evidence="1">
    <location>
        <begin position="9"/>
        <end position="157"/>
    </location>
</feature>
<organism evidence="2 3">
    <name type="scientific">Sebaldella termitidis (strain ATCC 33386 / NCTC 11300)</name>
    <dbReference type="NCBI Taxonomy" id="526218"/>
    <lineage>
        <taxon>Bacteria</taxon>
        <taxon>Fusobacteriati</taxon>
        <taxon>Fusobacteriota</taxon>
        <taxon>Fusobacteriia</taxon>
        <taxon>Fusobacteriales</taxon>
        <taxon>Leptotrichiaceae</taxon>
        <taxon>Sebaldella</taxon>
    </lineage>
</organism>
<accession>D1AKI8</accession>
<protein>
    <submittedName>
        <fullName evidence="2">UBA/THIF-type NAD/FAD binding protein</fullName>
    </submittedName>
</protein>